<dbReference type="OMA" id="WFLKTEG"/>
<dbReference type="VEuPathDB" id="VectorBase:ASIC001402"/>
<feature type="domain" description="ISXO2-like transposase" evidence="1">
    <location>
        <begin position="1"/>
        <end position="72"/>
    </location>
</feature>
<dbReference type="Proteomes" id="UP000030765">
    <property type="component" value="Unassembled WGS sequence"/>
</dbReference>
<dbReference type="EnsemblMetazoa" id="ASIC001402-RA">
    <property type="protein sequence ID" value="ASIC001402-PA"/>
    <property type="gene ID" value="ASIC001402"/>
</dbReference>
<dbReference type="EMBL" id="ATLV01006195">
    <property type="status" value="NOT_ANNOTATED_CDS"/>
    <property type="molecule type" value="Genomic_DNA"/>
</dbReference>
<reference evidence="2 4" key="1">
    <citation type="journal article" date="2014" name="BMC Genomics">
        <title>Genome sequence of Anopheles sinensis provides insight into genetics basis of mosquito competence for malaria parasites.</title>
        <authorList>
            <person name="Zhou D."/>
            <person name="Zhang D."/>
            <person name="Ding G."/>
            <person name="Shi L."/>
            <person name="Hou Q."/>
            <person name="Ye Y."/>
            <person name="Xu Y."/>
            <person name="Zhou H."/>
            <person name="Xiong C."/>
            <person name="Li S."/>
            <person name="Yu J."/>
            <person name="Hong S."/>
            <person name="Yu X."/>
            <person name="Zou P."/>
            <person name="Chen C."/>
            <person name="Chang X."/>
            <person name="Wang W."/>
            <person name="Lv Y."/>
            <person name="Sun Y."/>
            <person name="Ma L."/>
            <person name="Shen B."/>
            <person name="Zhu C."/>
        </authorList>
    </citation>
    <scope>NUCLEOTIDE SEQUENCE [LARGE SCALE GENOMIC DNA]</scope>
</reference>
<evidence type="ECO:0000313" key="3">
    <source>
        <dbReference type="EnsemblMetazoa" id="ASIC001402-PA"/>
    </source>
</evidence>
<dbReference type="PANTHER" id="PTHR47163:SF2">
    <property type="entry name" value="SI:DKEY-17M8.2"/>
    <property type="match status" value="1"/>
</dbReference>
<dbReference type="EMBL" id="KE524346">
    <property type="protein sequence ID" value="KFB35244.1"/>
    <property type="molecule type" value="Genomic_DNA"/>
</dbReference>
<organism evidence="2">
    <name type="scientific">Anopheles sinensis</name>
    <name type="common">Mosquito</name>
    <dbReference type="NCBI Taxonomy" id="74873"/>
    <lineage>
        <taxon>Eukaryota</taxon>
        <taxon>Metazoa</taxon>
        <taxon>Ecdysozoa</taxon>
        <taxon>Arthropoda</taxon>
        <taxon>Hexapoda</taxon>
        <taxon>Insecta</taxon>
        <taxon>Pterygota</taxon>
        <taxon>Neoptera</taxon>
        <taxon>Endopterygota</taxon>
        <taxon>Diptera</taxon>
        <taxon>Nematocera</taxon>
        <taxon>Culicoidea</taxon>
        <taxon>Culicidae</taxon>
        <taxon>Anophelinae</taxon>
        <taxon>Anopheles</taxon>
    </lineage>
</organism>
<dbReference type="AlphaFoldDB" id="A0A084VBA0"/>
<gene>
    <name evidence="2" type="ORF">ZHAS_00001402</name>
</gene>
<protein>
    <submittedName>
        <fullName evidence="3">DDE_Tnp_IS1595 domain-containing protein</fullName>
    </submittedName>
</protein>
<dbReference type="OrthoDB" id="7728360at2759"/>
<accession>A0A084VBA0</accession>
<evidence type="ECO:0000259" key="1">
    <source>
        <dbReference type="Pfam" id="PF12762"/>
    </source>
</evidence>
<dbReference type="Pfam" id="PF12762">
    <property type="entry name" value="DDE_Tnp_IS1595"/>
    <property type="match status" value="1"/>
</dbReference>
<evidence type="ECO:0000313" key="2">
    <source>
        <dbReference type="EMBL" id="KFB35244.1"/>
    </source>
</evidence>
<sequence>MTDGRKAYRGLSAAGFNHSVVNHSLNFVDPTDSSVHTQTIEGQWGLLKWFLKTEGMNRTKHTVEYLTEYIFRQVHRGTVFPEILNLIAVATREGAELALDRVRKDA</sequence>
<reference evidence="3" key="2">
    <citation type="submission" date="2020-05" db="UniProtKB">
        <authorList>
            <consortium name="EnsemblMetazoa"/>
        </authorList>
    </citation>
    <scope>IDENTIFICATION</scope>
</reference>
<dbReference type="InterPro" id="IPR053164">
    <property type="entry name" value="IS1016-like_transposase"/>
</dbReference>
<dbReference type="InterPro" id="IPR024445">
    <property type="entry name" value="Tnp_ISXO2-like"/>
</dbReference>
<name>A0A084VBA0_ANOSI</name>
<proteinExistence type="predicted"/>
<evidence type="ECO:0000313" key="4">
    <source>
        <dbReference type="Proteomes" id="UP000030765"/>
    </source>
</evidence>
<dbReference type="PANTHER" id="PTHR47163">
    <property type="entry name" value="DDE_TNP_IS1595 DOMAIN-CONTAINING PROTEIN"/>
    <property type="match status" value="1"/>
</dbReference>
<keyword evidence="4" id="KW-1185">Reference proteome</keyword>